<keyword evidence="1" id="KW-1185">Reference proteome</keyword>
<dbReference type="Proteomes" id="UP000887569">
    <property type="component" value="Unplaced"/>
</dbReference>
<accession>A0A914ZUB5</accession>
<name>A0A914ZUB5_PARUN</name>
<protein>
    <submittedName>
        <fullName evidence="2">Mitochondrial import inner membrane translocase subunit Tim21</fullName>
    </submittedName>
</protein>
<dbReference type="WBParaSite" id="PgB23_g010_t01">
    <property type="protein sequence ID" value="PgB23_g010_t01"/>
    <property type="gene ID" value="PgB23_g010"/>
</dbReference>
<dbReference type="AlphaFoldDB" id="A0A914ZUB5"/>
<reference evidence="2" key="1">
    <citation type="submission" date="2022-11" db="UniProtKB">
        <authorList>
            <consortium name="WormBaseParasite"/>
        </authorList>
    </citation>
    <scope>IDENTIFICATION</scope>
</reference>
<evidence type="ECO:0000313" key="1">
    <source>
        <dbReference type="Proteomes" id="UP000887569"/>
    </source>
</evidence>
<organism evidence="1 2">
    <name type="scientific">Parascaris univalens</name>
    <name type="common">Nematode worm</name>
    <dbReference type="NCBI Taxonomy" id="6257"/>
    <lineage>
        <taxon>Eukaryota</taxon>
        <taxon>Metazoa</taxon>
        <taxon>Ecdysozoa</taxon>
        <taxon>Nematoda</taxon>
        <taxon>Chromadorea</taxon>
        <taxon>Rhabditida</taxon>
        <taxon>Spirurina</taxon>
        <taxon>Ascaridomorpha</taxon>
        <taxon>Ascaridoidea</taxon>
        <taxon>Ascarididae</taxon>
        <taxon>Parascaris</taxon>
    </lineage>
</organism>
<sequence length="60" mass="6844">LVDDVVTLLTRSIERVLDVKDWHRRKWRWSTVHGNGGSCWSKPGNALRGHASSLTIECDQ</sequence>
<evidence type="ECO:0000313" key="2">
    <source>
        <dbReference type="WBParaSite" id="PgB23_g010_t01"/>
    </source>
</evidence>
<proteinExistence type="predicted"/>